<reference evidence="1" key="1">
    <citation type="submission" date="2022-04" db="EMBL/GenBank/DDBJ databases">
        <title>A functionally conserved STORR gene fusion in Papaver species that diverged 16.8 million years ago.</title>
        <authorList>
            <person name="Catania T."/>
        </authorList>
    </citation>
    <scope>NUCLEOTIDE SEQUENCE</scope>
    <source>
        <strain evidence="1">S-188037</strain>
    </source>
</reference>
<proteinExistence type="predicted"/>
<gene>
    <name evidence="1" type="ORF">MKW98_008458</name>
</gene>
<dbReference type="Proteomes" id="UP001202328">
    <property type="component" value="Unassembled WGS sequence"/>
</dbReference>
<dbReference type="EMBL" id="JAJJMB010010578">
    <property type="protein sequence ID" value="KAI3907781.1"/>
    <property type="molecule type" value="Genomic_DNA"/>
</dbReference>
<name>A0AAD4SIW7_9MAGN</name>
<keyword evidence="2" id="KW-1185">Reference proteome</keyword>
<dbReference type="AlphaFoldDB" id="A0AAD4SIW7"/>
<sequence length="117" mass="13049">MPTLNQRIQVYKHYISVVDVEEIFHLDTDVEEIPPFNTGVQDVTPTHGISVPSSLNGSTTLSSSTVHEPNSMYQMGDYTMPSIPYYCPQFDSEDPTLVEAGEATHHMESNESFLALL</sequence>
<evidence type="ECO:0000313" key="2">
    <source>
        <dbReference type="Proteomes" id="UP001202328"/>
    </source>
</evidence>
<protein>
    <submittedName>
        <fullName evidence="1">Uncharacterized protein</fullName>
    </submittedName>
</protein>
<comment type="caution">
    <text evidence="1">The sequence shown here is derived from an EMBL/GenBank/DDBJ whole genome shotgun (WGS) entry which is preliminary data.</text>
</comment>
<evidence type="ECO:0000313" key="1">
    <source>
        <dbReference type="EMBL" id="KAI3907781.1"/>
    </source>
</evidence>
<organism evidence="1 2">
    <name type="scientific">Papaver atlanticum</name>
    <dbReference type="NCBI Taxonomy" id="357466"/>
    <lineage>
        <taxon>Eukaryota</taxon>
        <taxon>Viridiplantae</taxon>
        <taxon>Streptophyta</taxon>
        <taxon>Embryophyta</taxon>
        <taxon>Tracheophyta</taxon>
        <taxon>Spermatophyta</taxon>
        <taxon>Magnoliopsida</taxon>
        <taxon>Ranunculales</taxon>
        <taxon>Papaveraceae</taxon>
        <taxon>Papaveroideae</taxon>
        <taxon>Papaver</taxon>
    </lineage>
</organism>
<accession>A0AAD4SIW7</accession>